<keyword evidence="4" id="KW-1185">Reference proteome</keyword>
<feature type="transmembrane region" description="Helical" evidence="2">
    <location>
        <begin position="32"/>
        <end position="51"/>
    </location>
</feature>
<evidence type="ECO:0000256" key="1">
    <source>
        <dbReference type="SAM" id="MobiDB-lite"/>
    </source>
</evidence>
<comment type="caution">
    <text evidence="3">The sequence shown here is derived from an EMBL/GenBank/DDBJ whole genome shotgun (WGS) entry which is preliminary data.</text>
</comment>
<feature type="region of interest" description="Disordered" evidence="1">
    <location>
        <begin position="103"/>
        <end position="127"/>
    </location>
</feature>
<organism evidence="3 4">
    <name type="scientific">Araneus ventricosus</name>
    <name type="common">Orbweaver spider</name>
    <name type="synonym">Epeira ventricosa</name>
    <dbReference type="NCBI Taxonomy" id="182803"/>
    <lineage>
        <taxon>Eukaryota</taxon>
        <taxon>Metazoa</taxon>
        <taxon>Ecdysozoa</taxon>
        <taxon>Arthropoda</taxon>
        <taxon>Chelicerata</taxon>
        <taxon>Arachnida</taxon>
        <taxon>Araneae</taxon>
        <taxon>Araneomorphae</taxon>
        <taxon>Entelegynae</taxon>
        <taxon>Araneoidea</taxon>
        <taxon>Araneidae</taxon>
        <taxon>Araneus</taxon>
    </lineage>
</organism>
<accession>A0A4Y2GKB3</accession>
<keyword evidence="2" id="KW-0812">Transmembrane</keyword>
<protein>
    <submittedName>
        <fullName evidence="3">Uncharacterized protein</fullName>
    </submittedName>
</protein>
<reference evidence="3 4" key="1">
    <citation type="journal article" date="2019" name="Sci. Rep.">
        <title>Orb-weaving spider Araneus ventricosus genome elucidates the spidroin gene catalogue.</title>
        <authorList>
            <person name="Kono N."/>
            <person name="Nakamura H."/>
            <person name="Ohtoshi R."/>
            <person name="Moran D.A.P."/>
            <person name="Shinohara A."/>
            <person name="Yoshida Y."/>
            <person name="Fujiwara M."/>
            <person name="Mori M."/>
            <person name="Tomita M."/>
            <person name="Arakawa K."/>
        </authorList>
    </citation>
    <scope>NUCLEOTIDE SEQUENCE [LARGE SCALE GENOMIC DNA]</scope>
</reference>
<name>A0A4Y2GKB3_ARAVE</name>
<dbReference type="AlphaFoldDB" id="A0A4Y2GKB3"/>
<gene>
    <name evidence="3" type="ORF">AVEN_180452_1</name>
</gene>
<dbReference type="EMBL" id="BGPR01001433">
    <property type="protein sequence ID" value="GBM53801.1"/>
    <property type="molecule type" value="Genomic_DNA"/>
</dbReference>
<evidence type="ECO:0000256" key="2">
    <source>
        <dbReference type="SAM" id="Phobius"/>
    </source>
</evidence>
<keyword evidence="2" id="KW-1133">Transmembrane helix</keyword>
<evidence type="ECO:0000313" key="4">
    <source>
        <dbReference type="Proteomes" id="UP000499080"/>
    </source>
</evidence>
<sequence>MVQTPKPSQDVSRHELAGSQDLTNHKRALPPLTVLVLMSWILLITVAQTVFSQHLLTEKTVGLPGLRETNCIFFRHRKLRLMEMKTAHEIAVKVQVGSLEPPLYSPDSVPNLGPKHSSETRFSPESDVKTVVENWLNGQDEISANPG</sequence>
<feature type="compositionally biased region" description="Basic and acidic residues" evidence="1">
    <location>
        <begin position="116"/>
        <end position="127"/>
    </location>
</feature>
<proteinExistence type="predicted"/>
<keyword evidence="2" id="KW-0472">Membrane</keyword>
<evidence type="ECO:0000313" key="3">
    <source>
        <dbReference type="EMBL" id="GBM53801.1"/>
    </source>
</evidence>
<dbReference type="Proteomes" id="UP000499080">
    <property type="component" value="Unassembled WGS sequence"/>
</dbReference>